<gene>
    <name evidence="2" type="ORF">EJ02DRAFT_90038</name>
</gene>
<evidence type="ECO:0000313" key="2">
    <source>
        <dbReference type="EMBL" id="KAF1947448.1"/>
    </source>
</evidence>
<protein>
    <submittedName>
        <fullName evidence="2">Uncharacterized protein</fullName>
    </submittedName>
</protein>
<keyword evidence="3" id="KW-1185">Reference proteome</keyword>
<feature type="compositionally biased region" description="Basic residues" evidence="1">
    <location>
        <begin position="210"/>
        <end position="221"/>
    </location>
</feature>
<evidence type="ECO:0000256" key="1">
    <source>
        <dbReference type="SAM" id="MobiDB-lite"/>
    </source>
</evidence>
<reference evidence="2" key="1">
    <citation type="journal article" date="2020" name="Stud. Mycol.">
        <title>101 Dothideomycetes genomes: a test case for predicting lifestyles and emergence of pathogens.</title>
        <authorList>
            <person name="Haridas S."/>
            <person name="Albert R."/>
            <person name="Binder M."/>
            <person name="Bloem J."/>
            <person name="Labutti K."/>
            <person name="Salamov A."/>
            <person name="Andreopoulos B."/>
            <person name="Baker S."/>
            <person name="Barry K."/>
            <person name="Bills G."/>
            <person name="Bluhm B."/>
            <person name="Cannon C."/>
            <person name="Castanera R."/>
            <person name="Culley D."/>
            <person name="Daum C."/>
            <person name="Ezra D."/>
            <person name="Gonzalez J."/>
            <person name="Henrissat B."/>
            <person name="Kuo A."/>
            <person name="Liang C."/>
            <person name="Lipzen A."/>
            <person name="Lutzoni F."/>
            <person name="Magnuson J."/>
            <person name="Mondo S."/>
            <person name="Nolan M."/>
            <person name="Ohm R."/>
            <person name="Pangilinan J."/>
            <person name="Park H.-J."/>
            <person name="Ramirez L."/>
            <person name="Alfaro M."/>
            <person name="Sun H."/>
            <person name="Tritt A."/>
            <person name="Yoshinaga Y."/>
            <person name="Zwiers L.-H."/>
            <person name="Turgeon B."/>
            <person name="Goodwin S."/>
            <person name="Spatafora J."/>
            <person name="Crous P."/>
            <person name="Grigoriev I."/>
        </authorList>
    </citation>
    <scope>NUCLEOTIDE SEQUENCE</scope>
    <source>
        <strain evidence="2">CBS 161.51</strain>
    </source>
</reference>
<name>A0A6A5T5L2_9PLEO</name>
<accession>A0A6A5T5L2</accession>
<feature type="region of interest" description="Disordered" evidence="1">
    <location>
        <begin position="85"/>
        <end position="267"/>
    </location>
</feature>
<dbReference type="Proteomes" id="UP000800038">
    <property type="component" value="Unassembled WGS sequence"/>
</dbReference>
<feature type="compositionally biased region" description="Acidic residues" evidence="1">
    <location>
        <begin position="131"/>
        <end position="176"/>
    </location>
</feature>
<organism evidence="2 3">
    <name type="scientific">Clathrospora elynae</name>
    <dbReference type="NCBI Taxonomy" id="706981"/>
    <lineage>
        <taxon>Eukaryota</taxon>
        <taxon>Fungi</taxon>
        <taxon>Dikarya</taxon>
        <taxon>Ascomycota</taxon>
        <taxon>Pezizomycotina</taxon>
        <taxon>Dothideomycetes</taxon>
        <taxon>Pleosporomycetidae</taxon>
        <taxon>Pleosporales</taxon>
        <taxon>Diademaceae</taxon>
        <taxon>Clathrospora</taxon>
    </lineage>
</organism>
<dbReference type="OrthoDB" id="3796455at2759"/>
<feature type="compositionally biased region" description="Low complexity" evidence="1">
    <location>
        <begin position="85"/>
        <end position="121"/>
    </location>
</feature>
<evidence type="ECO:0000313" key="3">
    <source>
        <dbReference type="Proteomes" id="UP000800038"/>
    </source>
</evidence>
<sequence length="267" mass="27844">MPPKKDAAGSEANGLIAGFTEKECKLLAAAFISSTGPDKYDYDVMAKLTKNTVGSLKKMWPPVKKKAMETHPSFAAFLGQASASATAAAASTARDAKAAAATTARDAKAAAAATAAAAAPKVSKKRKAADESLEDVDESPEDVDESPEDVYESPEDTEDSPEDTDESPEGADDANQDVEPTSAISKKSDGVKSPVKSPVKKKPAAEKKAPTPKKPRAANKKAKTDEVTSDEEPMTKSGDDSADGGDGIGEFTLRDNVGKWLHNTDSQ</sequence>
<dbReference type="AlphaFoldDB" id="A0A6A5T5L2"/>
<dbReference type="EMBL" id="ML975998">
    <property type="protein sequence ID" value="KAF1947448.1"/>
    <property type="molecule type" value="Genomic_DNA"/>
</dbReference>
<proteinExistence type="predicted"/>